<protein>
    <submittedName>
        <fullName evidence="2">Uncharacterized protein</fullName>
    </submittedName>
</protein>
<feature type="region of interest" description="Disordered" evidence="1">
    <location>
        <begin position="219"/>
        <end position="310"/>
    </location>
</feature>
<evidence type="ECO:0000313" key="3">
    <source>
        <dbReference type="Proteomes" id="UP000077521"/>
    </source>
</evidence>
<evidence type="ECO:0000256" key="1">
    <source>
        <dbReference type="SAM" id="MobiDB-lite"/>
    </source>
</evidence>
<accession>A0A177TMP7</accession>
<keyword evidence="3" id="KW-1185">Reference proteome</keyword>
<name>A0A177TMP7_9BASI</name>
<dbReference type="AlphaFoldDB" id="A0A177TMP7"/>
<dbReference type="Proteomes" id="UP000077521">
    <property type="component" value="Unassembled WGS sequence"/>
</dbReference>
<dbReference type="EMBL" id="LWDF02000795">
    <property type="protein sequence ID" value="KAE8242586.1"/>
    <property type="molecule type" value="Genomic_DNA"/>
</dbReference>
<organism evidence="2 3">
    <name type="scientific">Tilletia indica</name>
    <dbReference type="NCBI Taxonomy" id="43049"/>
    <lineage>
        <taxon>Eukaryota</taxon>
        <taxon>Fungi</taxon>
        <taxon>Dikarya</taxon>
        <taxon>Basidiomycota</taxon>
        <taxon>Ustilaginomycotina</taxon>
        <taxon>Exobasidiomycetes</taxon>
        <taxon>Tilletiales</taxon>
        <taxon>Tilletiaceae</taxon>
        <taxon>Tilletia</taxon>
    </lineage>
</organism>
<reference evidence="2" key="1">
    <citation type="submission" date="2016-04" db="EMBL/GenBank/DDBJ databases">
        <authorList>
            <person name="Nguyen H.D."/>
            <person name="Samba Siva P."/>
            <person name="Cullis J."/>
            <person name="Levesque C.A."/>
            <person name="Hambleton S."/>
        </authorList>
    </citation>
    <scope>NUCLEOTIDE SEQUENCE</scope>
    <source>
        <strain evidence="2">DAOMC 236416</strain>
    </source>
</reference>
<proteinExistence type="predicted"/>
<reference evidence="2" key="2">
    <citation type="journal article" date="2019" name="IMA Fungus">
        <title>Genome sequencing and comparison of five Tilletia species to identify candidate genes for the detection of regulated species infecting wheat.</title>
        <authorList>
            <person name="Nguyen H.D.T."/>
            <person name="Sultana T."/>
            <person name="Kesanakurti P."/>
            <person name="Hambleton S."/>
        </authorList>
    </citation>
    <scope>NUCLEOTIDE SEQUENCE</scope>
    <source>
        <strain evidence="2">DAOMC 236416</strain>
    </source>
</reference>
<feature type="compositionally biased region" description="Basic and acidic residues" evidence="1">
    <location>
        <begin position="219"/>
        <end position="242"/>
    </location>
</feature>
<sequence length="310" mass="33518">MSGHKTTKFPTYLAMTTDVILGSPTGDSKDYTHDIDVTIFDANDTAQQGSLKIWSRTCPAEGAYILNNAPFATDPLQIHVPDAINLRKIPEEFDGSDPENPTLTPSQPIICGLAIVKWVDDTKKTCILTGFNFMGKDKAWVLFKIRASFDDVPRFANWTVPAPRTMVTFDGIFSKVGEDGTIDCSLRRISQIDSAPPFLLSALDIGKNSAGDRAAKLREVRSKAGQRAKPEVKDDIFNETPKKTSAPENTSAPDAGSSKLTFPPVPQPQPSGIADAPPSSPTPAGPGRKQCLSPLPPLTTRKRARIEGSI</sequence>
<comment type="caution">
    <text evidence="2">The sequence shown here is derived from an EMBL/GenBank/DDBJ whole genome shotgun (WGS) entry which is preliminary data.</text>
</comment>
<gene>
    <name evidence="2" type="ORF">A4X13_0g7098</name>
</gene>
<evidence type="ECO:0000313" key="2">
    <source>
        <dbReference type="EMBL" id="KAE8242586.1"/>
    </source>
</evidence>